<name>A0ABT9SAB1_9BURK</name>
<dbReference type="RefSeq" id="WP_307691069.1">
    <property type="nucleotide sequence ID" value="NZ_JAUSRO010000011.1"/>
</dbReference>
<accession>A0ABT9SAB1</accession>
<dbReference type="EMBL" id="JAUSRO010000011">
    <property type="protein sequence ID" value="MDP9901301.1"/>
    <property type="molecule type" value="Genomic_DNA"/>
</dbReference>
<dbReference type="Proteomes" id="UP001226867">
    <property type="component" value="Unassembled WGS sequence"/>
</dbReference>
<keyword evidence="2" id="KW-1185">Reference proteome</keyword>
<gene>
    <name evidence="1" type="ORF">J2W36_003567</name>
</gene>
<protein>
    <submittedName>
        <fullName evidence="1">Uncharacterized protein</fullName>
    </submittedName>
</protein>
<comment type="caution">
    <text evidence="1">The sequence shown here is derived from an EMBL/GenBank/DDBJ whole genome shotgun (WGS) entry which is preliminary data.</text>
</comment>
<reference evidence="1 2" key="1">
    <citation type="submission" date="2023-07" db="EMBL/GenBank/DDBJ databases">
        <title>Sorghum-associated microbial communities from plants grown in Nebraska, USA.</title>
        <authorList>
            <person name="Schachtman D."/>
        </authorList>
    </citation>
    <scope>NUCLEOTIDE SEQUENCE [LARGE SCALE GENOMIC DNA]</scope>
    <source>
        <strain evidence="1 2">DS1607</strain>
    </source>
</reference>
<evidence type="ECO:0000313" key="2">
    <source>
        <dbReference type="Proteomes" id="UP001226867"/>
    </source>
</evidence>
<organism evidence="1 2">
    <name type="scientific">Variovorax ginsengisoli</name>
    <dbReference type="NCBI Taxonomy" id="363844"/>
    <lineage>
        <taxon>Bacteria</taxon>
        <taxon>Pseudomonadati</taxon>
        <taxon>Pseudomonadota</taxon>
        <taxon>Betaproteobacteria</taxon>
        <taxon>Burkholderiales</taxon>
        <taxon>Comamonadaceae</taxon>
        <taxon>Variovorax</taxon>
    </lineage>
</organism>
<sequence length="89" mass="9956">MMRAAYPIAPPTAADLNFVYHGWQFFLGADPTPSSTFTSRVLWRLQGTEHMALPIPSEPFASEALALLHAEKQAVRWVRDHMGYGQAEV</sequence>
<proteinExistence type="predicted"/>
<evidence type="ECO:0000313" key="1">
    <source>
        <dbReference type="EMBL" id="MDP9901301.1"/>
    </source>
</evidence>